<keyword evidence="2" id="KW-1185">Reference proteome</keyword>
<dbReference type="RefSeq" id="WP_167236404.1">
    <property type="nucleotide sequence ID" value="NZ_WHJF01000014.1"/>
</dbReference>
<gene>
    <name evidence="1" type="ORF">F1735_07815</name>
</gene>
<comment type="caution">
    <text evidence="1">The sequence shown here is derived from an EMBL/GenBank/DDBJ whole genome shotgun (WGS) entry which is preliminary data.</text>
</comment>
<dbReference type="Proteomes" id="UP000610594">
    <property type="component" value="Unassembled WGS sequence"/>
</dbReference>
<reference evidence="1 2" key="1">
    <citation type="submission" date="2019-10" db="EMBL/GenBank/DDBJ databases">
        <title>Taxonomy of Antarctic Massilia spp.: description of Massilia rubra sp. nov., Massilia aquatica sp. nov., Massilia mucilaginosa sp. nov., Massilia frigida sp. nov. isolated from streams, lakes and regoliths.</title>
        <authorList>
            <person name="Holochova P."/>
            <person name="Sedlacek I."/>
            <person name="Kralova S."/>
            <person name="Maslanova I."/>
            <person name="Busse H.-J."/>
            <person name="Stankova E."/>
            <person name="Vrbovska V."/>
            <person name="Kovarovic V."/>
            <person name="Bartak M."/>
            <person name="Svec P."/>
            <person name="Pantucek R."/>
        </authorList>
    </citation>
    <scope>NUCLEOTIDE SEQUENCE [LARGE SCALE GENOMIC DNA]</scope>
    <source>
        <strain evidence="1 2">CCM 8694</strain>
    </source>
</reference>
<name>A0ABX0MQI6_9BURK</name>
<evidence type="ECO:0008006" key="3">
    <source>
        <dbReference type="Google" id="ProtNLM"/>
    </source>
</evidence>
<organism evidence="1 2">
    <name type="scientific">Massilia genomosp. 1</name>
    <dbReference type="NCBI Taxonomy" id="2609280"/>
    <lineage>
        <taxon>Bacteria</taxon>
        <taxon>Pseudomonadati</taxon>
        <taxon>Pseudomonadota</taxon>
        <taxon>Betaproteobacteria</taxon>
        <taxon>Burkholderiales</taxon>
        <taxon>Oxalobacteraceae</taxon>
        <taxon>Telluria group</taxon>
        <taxon>Massilia</taxon>
    </lineage>
</organism>
<proteinExistence type="predicted"/>
<protein>
    <recommendedName>
        <fullName evidence="3">Zorya protein ZorC EH domain-containing protein</fullName>
    </recommendedName>
</protein>
<sequence>MLADWRHVCAARELDAVWPALWRVFRATLSESGDQAAPMPQRVTPAARPIATAAHPRAFRGTKFQPPKQAAPVLDLPAWLADDRLFDGFLARHDHARLPIPGADGAPLASAGVADRVPTVASLLTHGTSPWPALPDAFRRAFLWRLRTRPSSELLAWLQLWRGLGGAAQGPALIVPATLCALAPHAHAWAALALTLAPPRQIFFLTALLKQRAYLLAPGILAQVQLADINALGAEDDRFAAYLNAVLDNLQRKVSVAYTLQGCALANQLTNAYAIERLPFTLRASKDCTDFPVNDIGRMQAALGPDGDHWPLRVWEKCARTPGLAMVLRETCWEQLDAGVAGRWLSIFTSTVWYDDDHNELEAQNDKRWRAHLAIFPAWNRDLTTLSKTWQEKYVNMVRAYACGWEDGDTLRESASYLAPVQRKLCGAPFSPTIDVGYVLSCMAEALPVEGWQQLADTEERTWLSVERACRRDDDGTLIGRGMSSLASAWPAFAMHGLRAAPASLMRAARLLACLALERRRQFLSETAHTVWFSTRWTELAPDDACRMLYRLCLDCGVQSPVPRRLREHFEGNAILSEAQIARHCRVGMSRLPQVLLAALEQAILRSIDQPFKLHDRSGAASHAVRLAAGIDTNRKRLRRFLREQGEGQTGAYLEHPLNRAWFARHPRIDALAWQGGALCVEVDSLPGVRLTLASDPFDILMLGTHVGSCLGLGGLCDYSAVACLLDANKQVVYARDAAGRVLARQLLAIDERDRLVCFSVYPLNANAALLRAFHAFDQAKAASLGIDIYRHDDDAYDVAIVLAEHWWDDGVWQDRENYAAAT</sequence>
<evidence type="ECO:0000313" key="1">
    <source>
        <dbReference type="EMBL" id="NHZ62210.1"/>
    </source>
</evidence>
<evidence type="ECO:0000313" key="2">
    <source>
        <dbReference type="Proteomes" id="UP000610594"/>
    </source>
</evidence>
<accession>A0ABX0MQI6</accession>
<dbReference type="EMBL" id="WHJF01000014">
    <property type="protein sequence ID" value="NHZ62210.1"/>
    <property type="molecule type" value="Genomic_DNA"/>
</dbReference>